<reference evidence="1" key="1">
    <citation type="journal article" date="2014" name="Front. Microbiol.">
        <title>High frequency of phylogenetically diverse reductive dehalogenase-homologous genes in deep subseafloor sedimentary metagenomes.</title>
        <authorList>
            <person name="Kawai M."/>
            <person name="Futagami T."/>
            <person name="Toyoda A."/>
            <person name="Takaki Y."/>
            <person name="Nishi S."/>
            <person name="Hori S."/>
            <person name="Arai W."/>
            <person name="Tsubouchi T."/>
            <person name="Morono Y."/>
            <person name="Uchiyama I."/>
            <person name="Ito T."/>
            <person name="Fujiyama A."/>
            <person name="Inagaki F."/>
            <person name="Takami H."/>
        </authorList>
    </citation>
    <scope>NUCLEOTIDE SEQUENCE</scope>
    <source>
        <strain evidence="1">Expedition CK06-06</strain>
    </source>
</reference>
<dbReference type="AlphaFoldDB" id="X1GXG9"/>
<protein>
    <recommendedName>
        <fullName evidence="2">Magnesium chelatase ChlI-like catalytic domain-containing protein</fullName>
    </recommendedName>
</protein>
<sequence>MLAKVLSCAVVGLEGAIVEVEVDISPGLPSFTIVGSLDMLLPFNVSQVSS</sequence>
<name>X1GXG9_9ZZZZ</name>
<gene>
    <name evidence="1" type="ORF">S03H2_20518</name>
</gene>
<organism evidence="1">
    <name type="scientific">marine sediment metagenome</name>
    <dbReference type="NCBI Taxonomy" id="412755"/>
    <lineage>
        <taxon>unclassified sequences</taxon>
        <taxon>metagenomes</taxon>
        <taxon>ecological metagenomes</taxon>
    </lineage>
</organism>
<proteinExistence type="predicted"/>
<accession>X1GXG9</accession>
<evidence type="ECO:0000313" key="1">
    <source>
        <dbReference type="EMBL" id="GAH37713.1"/>
    </source>
</evidence>
<dbReference type="EMBL" id="BARU01010820">
    <property type="protein sequence ID" value="GAH37713.1"/>
    <property type="molecule type" value="Genomic_DNA"/>
</dbReference>
<evidence type="ECO:0008006" key="2">
    <source>
        <dbReference type="Google" id="ProtNLM"/>
    </source>
</evidence>
<comment type="caution">
    <text evidence="1">The sequence shown here is derived from an EMBL/GenBank/DDBJ whole genome shotgun (WGS) entry which is preliminary data.</text>
</comment>